<dbReference type="Gene3D" id="2.170.230.10">
    <property type="match status" value="1"/>
</dbReference>
<keyword evidence="17" id="KW-1185">Reference proteome</keyword>
<keyword evidence="10 13" id="KW-1133">Transmembrane helix</keyword>
<keyword evidence="7 13" id="KW-0645">Protease</keyword>
<name>A0A3N1PP91_9GAMM</name>
<feature type="domain" description="Peptidase S26" evidence="15">
    <location>
        <begin position="65"/>
        <end position="277"/>
    </location>
</feature>
<keyword evidence="8 13" id="KW-0812">Transmembrane</keyword>
<evidence type="ECO:0000256" key="12">
    <source>
        <dbReference type="PIRSR" id="PIRSR600223-1"/>
    </source>
</evidence>
<evidence type="ECO:0000256" key="3">
    <source>
        <dbReference type="ARBA" id="ARBA00009370"/>
    </source>
</evidence>
<keyword evidence="11 13" id="KW-0472">Membrane</keyword>
<dbReference type="PANTHER" id="PTHR43390:SF1">
    <property type="entry name" value="CHLOROPLAST PROCESSING PEPTIDASE"/>
    <property type="match status" value="1"/>
</dbReference>
<evidence type="ECO:0000256" key="11">
    <source>
        <dbReference type="ARBA" id="ARBA00023136"/>
    </source>
</evidence>
<dbReference type="EMBL" id="RJUL01000001">
    <property type="protein sequence ID" value="ROQ30323.1"/>
    <property type="molecule type" value="Genomic_DNA"/>
</dbReference>
<comment type="subcellular location">
    <subcellularLocation>
        <location evidence="2">Cell membrane</location>
        <topology evidence="2">Multi-pass membrane protein</topology>
    </subcellularLocation>
    <subcellularLocation>
        <location evidence="14">Membrane</location>
        <topology evidence="14">Multi-pass membrane protein</topology>
    </subcellularLocation>
</comment>
<dbReference type="GO" id="GO:0004252">
    <property type="term" value="F:serine-type endopeptidase activity"/>
    <property type="evidence" value="ECO:0007669"/>
    <property type="project" value="InterPro"/>
</dbReference>
<evidence type="ECO:0000313" key="17">
    <source>
        <dbReference type="Proteomes" id="UP000268033"/>
    </source>
</evidence>
<evidence type="ECO:0000256" key="8">
    <source>
        <dbReference type="ARBA" id="ARBA00022692"/>
    </source>
</evidence>
<reference evidence="16 17" key="1">
    <citation type="submission" date="2018-11" db="EMBL/GenBank/DDBJ databases">
        <title>Genomic Encyclopedia of Type Strains, Phase IV (KMG-IV): sequencing the most valuable type-strain genomes for metagenomic binning, comparative biology and taxonomic classification.</title>
        <authorList>
            <person name="Goeker M."/>
        </authorList>
    </citation>
    <scope>NUCLEOTIDE SEQUENCE [LARGE SCALE GENOMIC DNA]</scope>
    <source>
        <strain evidence="16 17">DSM 21945</strain>
    </source>
</reference>
<dbReference type="GO" id="GO:0005886">
    <property type="term" value="C:plasma membrane"/>
    <property type="evidence" value="ECO:0007669"/>
    <property type="project" value="UniProtKB-SubCell"/>
</dbReference>
<evidence type="ECO:0000256" key="1">
    <source>
        <dbReference type="ARBA" id="ARBA00000677"/>
    </source>
</evidence>
<dbReference type="PROSITE" id="PS00760">
    <property type="entry name" value="SPASE_I_2"/>
    <property type="match status" value="1"/>
</dbReference>
<feature type="transmembrane region" description="Helical" evidence="13">
    <location>
        <begin position="6"/>
        <end position="22"/>
    </location>
</feature>
<dbReference type="InterPro" id="IPR019757">
    <property type="entry name" value="Pept_S26A_signal_pept_1_Lys-AS"/>
</dbReference>
<proteinExistence type="inferred from homology"/>
<dbReference type="RefSeq" id="WP_123420250.1">
    <property type="nucleotide sequence ID" value="NZ_JBLXAC010000007.1"/>
</dbReference>
<evidence type="ECO:0000256" key="9">
    <source>
        <dbReference type="ARBA" id="ARBA00022801"/>
    </source>
</evidence>
<feature type="active site" evidence="12">
    <location>
        <position position="146"/>
    </location>
</feature>
<evidence type="ECO:0000256" key="7">
    <source>
        <dbReference type="ARBA" id="ARBA00022670"/>
    </source>
</evidence>
<comment type="caution">
    <text evidence="14">Lacks conserved residue(s) required for the propagation of feature annotation.</text>
</comment>
<dbReference type="Pfam" id="PF10502">
    <property type="entry name" value="Peptidase_S26"/>
    <property type="match status" value="1"/>
</dbReference>
<keyword evidence="9 13" id="KW-0378">Hydrolase</keyword>
<evidence type="ECO:0000256" key="10">
    <source>
        <dbReference type="ARBA" id="ARBA00022989"/>
    </source>
</evidence>
<sequence length="306" mass="34563">MAQYFSILLVLITLGTGLVWLLDKLLWAPKRRAALARAEQAAGGELDQDSREKMLAHPSWVESCRGAFPVIAAVLVLRSFLFEPFQIPSGSMMPTLLVGDFILVEKFAYGIKDPVFAKTMIPTGKPKRGDIIVFKYPEDPKVDYIKRVVGLPGDKIIYRNKHLYIQPACAEGVKECPGLSEVTSVDKGKGEFYLGNFPLDRRTETLGDVKHDILLNYAFPDRVGEYFEQPGTRPDEWIVPQGEYFAMGDNRDNSRDSRFWGFVPEQNLVGKAVFIWMSFDMDRSPDSWLPSWVPTGVRFGRLGPIH</sequence>
<evidence type="ECO:0000259" key="15">
    <source>
        <dbReference type="Pfam" id="PF10502"/>
    </source>
</evidence>
<comment type="similarity">
    <text evidence="3 14">Belongs to the peptidase S26 family.</text>
</comment>
<gene>
    <name evidence="16" type="ORF">EDC28_1019</name>
</gene>
<dbReference type="STRING" id="584787.GCA_001247655_02151"/>
<dbReference type="Proteomes" id="UP000268033">
    <property type="component" value="Unassembled WGS sequence"/>
</dbReference>
<dbReference type="InterPro" id="IPR019533">
    <property type="entry name" value="Peptidase_S26"/>
</dbReference>
<dbReference type="PANTHER" id="PTHR43390">
    <property type="entry name" value="SIGNAL PEPTIDASE I"/>
    <property type="match status" value="1"/>
</dbReference>
<evidence type="ECO:0000256" key="5">
    <source>
        <dbReference type="ARBA" id="ARBA00019232"/>
    </source>
</evidence>
<evidence type="ECO:0000256" key="4">
    <source>
        <dbReference type="ARBA" id="ARBA00013208"/>
    </source>
</evidence>
<dbReference type="Gene3D" id="2.10.109.10">
    <property type="entry name" value="Umud Fragment, subunit A"/>
    <property type="match status" value="1"/>
</dbReference>
<dbReference type="AlphaFoldDB" id="A0A3N1PP91"/>
<keyword evidence="6" id="KW-1003">Cell membrane</keyword>
<dbReference type="InterPro" id="IPR019756">
    <property type="entry name" value="Pept_S26A_signal_pept_1_Ser-AS"/>
</dbReference>
<dbReference type="CDD" id="cd06530">
    <property type="entry name" value="S26_SPase_I"/>
    <property type="match status" value="1"/>
</dbReference>
<dbReference type="PROSITE" id="PS00501">
    <property type="entry name" value="SPASE_I_1"/>
    <property type="match status" value="1"/>
</dbReference>
<evidence type="ECO:0000256" key="14">
    <source>
        <dbReference type="RuleBase" id="RU362042"/>
    </source>
</evidence>
<evidence type="ECO:0000313" key="16">
    <source>
        <dbReference type="EMBL" id="ROQ30323.1"/>
    </source>
</evidence>
<dbReference type="SUPFAM" id="SSF51306">
    <property type="entry name" value="LexA/Signal peptidase"/>
    <property type="match status" value="1"/>
</dbReference>
<dbReference type="PRINTS" id="PR00727">
    <property type="entry name" value="LEADERPTASE"/>
</dbReference>
<dbReference type="GO" id="GO:0006465">
    <property type="term" value="P:signal peptide processing"/>
    <property type="evidence" value="ECO:0007669"/>
    <property type="project" value="InterPro"/>
</dbReference>
<feature type="active site" evidence="12">
    <location>
        <position position="91"/>
    </location>
</feature>
<dbReference type="NCBIfam" id="TIGR02227">
    <property type="entry name" value="sigpep_I_bact"/>
    <property type="match status" value="1"/>
</dbReference>
<evidence type="ECO:0000256" key="13">
    <source>
        <dbReference type="RuleBase" id="RU003993"/>
    </source>
</evidence>
<dbReference type="InterPro" id="IPR036286">
    <property type="entry name" value="LexA/Signal_pep-like_sf"/>
</dbReference>
<evidence type="ECO:0000256" key="6">
    <source>
        <dbReference type="ARBA" id="ARBA00022475"/>
    </source>
</evidence>
<comment type="catalytic activity">
    <reaction evidence="1 13">
        <text>Cleavage of hydrophobic, N-terminal signal or leader sequences from secreted and periplasmic proteins.</text>
        <dbReference type="EC" id="3.4.21.89"/>
    </reaction>
</comment>
<organism evidence="16 17">
    <name type="scientific">Gallaecimonas pentaromativorans</name>
    <dbReference type="NCBI Taxonomy" id="584787"/>
    <lineage>
        <taxon>Bacteria</taxon>
        <taxon>Pseudomonadati</taxon>
        <taxon>Pseudomonadota</taxon>
        <taxon>Gammaproteobacteria</taxon>
        <taxon>Enterobacterales</taxon>
        <taxon>Gallaecimonadaceae</taxon>
        <taxon>Gallaecimonas</taxon>
    </lineage>
</organism>
<dbReference type="GO" id="GO:0009003">
    <property type="term" value="F:signal peptidase activity"/>
    <property type="evidence" value="ECO:0007669"/>
    <property type="project" value="UniProtKB-EC"/>
</dbReference>
<evidence type="ECO:0000256" key="2">
    <source>
        <dbReference type="ARBA" id="ARBA00004651"/>
    </source>
</evidence>
<accession>A0A3N1PP91</accession>
<dbReference type="InterPro" id="IPR019766">
    <property type="entry name" value="Sign_pep_all-beta_subdom"/>
</dbReference>
<dbReference type="InterPro" id="IPR000223">
    <property type="entry name" value="Pept_S26A_signal_pept_1"/>
</dbReference>
<protein>
    <recommendedName>
        <fullName evidence="5 13">Signal peptidase I</fullName>
        <ecNumber evidence="4 13">3.4.21.89</ecNumber>
    </recommendedName>
</protein>
<comment type="caution">
    <text evidence="16">The sequence shown here is derived from an EMBL/GenBank/DDBJ whole genome shotgun (WGS) entry which is preliminary data.</text>
</comment>
<dbReference type="EC" id="3.4.21.89" evidence="4 13"/>